<feature type="domain" description="Histidine kinase" evidence="14">
    <location>
        <begin position="424"/>
        <end position="640"/>
    </location>
</feature>
<dbReference type="Pfam" id="PF00512">
    <property type="entry name" value="HisKA"/>
    <property type="match status" value="1"/>
</dbReference>
<dbReference type="InterPro" id="IPR035965">
    <property type="entry name" value="PAS-like_dom_sf"/>
</dbReference>
<dbReference type="InterPro" id="IPR005467">
    <property type="entry name" value="His_kinase_dom"/>
</dbReference>
<keyword evidence="11" id="KW-0902">Two-component regulatory system</keyword>
<dbReference type="PROSITE" id="PS50112">
    <property type="entry name" value="PAS"/>
    <property type="match status" value="1"/>
</dbReference>
<evidence type="ECO:0000256" key="3">
    <source>
        <dbReference type="ARBA" id="ARBA00012438"/>
    </source>
</evidence>
<dbReference type="CDD" id="cd00082">
    <property type="entry name" value="HisKA"/>
    <property type="match status" value="1"/>
</dbReference>
<dbReference type="Gene3D" id="3.30.450.20">
    <property type="entry name" value="PAS domain"/>
    <property type="match status" value="1"/>
</dbReference>
<evidence type="ECO:0000259" key="14">
    <source>
        <dbReference type="PROSITE" id="PS50109"/>
    </source>
</evidence>
<feature type="domain" description="PAS" evidence="15">
    <location>
        <begin position="286"/>
        <end position="339"/>
    </location>
</feature>
<comment type="caution">
    <text evidence="17">The sequence shown here is derived from an EMBL/GenBank/DDBJ whole genome shotgun (WGS) entry which is preliminary data.</text>
</comment>
<feature type="transmembrane region" description="Helical" evidence="13">
    <location>
        <begin position="249"/>
        <end position="270"/>
    </location>
</feature>
<comment type="catalytic activity">
    <reaction evidence="1">
        <text>ATP + protein L-histidine = ADP + protein N-phospho-L-histidine.</text>
        <dbReference type="EC" id="2.7.13.3"/>
    </reaction>
</comment>
<dbReference type="SUPFAM" id="SSF47384">
    <property type="entry name" value="Homodimeric domain of signal transducing histidine kinase"/>
    <property type="match status" value="1"/>
</dbReference>
<keyword evidence="4" id="KW-0597">Phosphoprotein</keyword>
<sequence length="642" mass="71415">MQTEVTWERLGLWTGCISAFLGAIVAVLWLAQPQALATQTPMLFAMQFNTGLCFVLTGVSLATMQSPHQRWSLVLSTIVIAFAIAALIQHLTAKDLGIDRMIVTPFFQSSVTPGRMAANTALCLILVNISILLTGWLGRNSHIRLAFAGLVFMIAASALIGHLLNATTNHDWLPLARMSPQTAVCFLALSTGLIFSRPEQLGYQRTTMGALLAATTYLLLVLLTYLEFARQEVLFTEELPATENGNARSTLLAILLFSGIIYALLILYALRTAQRQRNVARQLAESQQRLSAIIDTAVDGFITIDDRGMILSVNPACEAIFGYQAAEMLSQNVKMLMPQPYRREHDQYIANYNSTGYAKIIGIGREVQGRRKDGSTFPLDLSVAKVNLGHQTLYSGIVRDISDRKRYEREILEANAELEEFSYRTSHDLRSPIASSIGMISIVQDMISDGASPEDLKPVLARIDTSFRKLDGLIQNIILLTRVRVLEEPETLIPIARSVHDTVERLRYMDTEQKTEIHIDVPPALAIHKKASRFQIIVDNLVSNALKYRDPDEARPKISIIARQEGHTFVLSVADNGLGIQPGDEKHLFQMFRRFHPHHAYGSGLGLYILKKSAEHLGGTVSFHRRQKGSQFIVTEPDGRNP</sequence>
<feature type="transmembrane region" description="Helical" evidence="13">
    <location>
        <begin position="43"/>
        <end position="64"/>
    </location>
</feature>
<evidence type="ECO:0000256" key="11">
    <source>
        <dbReference type="ARBA" id="ARBA00023012"/>
    </source>
</evidence>
<evidence type="ECO:0000259" key="15">
    <source>
        <dbReference type="PROSITE" id="PS50112"/>
    </source>
</evidence>
<evidence type="ECO:0000256" key="8">
    <source>
        <dbReference type="ARBA" id="ARBA00022777"/>
    </source>
</evidence>
<keyword evidence="10 13" id="KW-1133">Transmembrane helix</keyword>
<keyword evidence="6 13" id="KW-0812">Transmembrane</keyword>
<proteinExistence type="predicted"/>
<dbReference type="PRINTS" id="PR00344">
    <property type="entry name" value="BCTRLSENSOR"/>
</dbReference>
<evidence type="ECO:0000256" key="4">
    <source>
        <dbReference type="ARBA" id="ARBA00022553"/>
    </source>
</evidence>
<dbReference type="PANTHER" id="PTHR42878">
    <property type="entry name" value="TWO-COMPONENT HISTIDINE KINASE"/>
    <property type="match status" value="1"/>
</dbReference>
<reference evidence="17 18" key="1">
    <citation type="submission" date="2023-07" db="EMBL/GenBank/DDBJ databases">
        <title>Genomic Encyclopedia of Type Strains, Phase IV (KMG-IV): sequencing the most valuable type-strain genomes for metagenomic binning, comparative biology and taxonomic classification.</title>
        <authorList>
            <person name="Goeker M."/>
        </authorList>
    </citation>
    <scope>NUCLEOTIDE SEQUENCE [LARGE SCALE GENOMIC DNA]</scope>
    <source>
        <strain evidence="17 18">DSM 1112</strain>
    </source>
</reference>
<dbReference type="SMART" id="SM00091">
    <property type="entry name" value="PAS"/>
    <property type="match status" value="1"/>
</dbReference>
<name>A0ABU0BMM7_9HYPH</name>
<gene>
    <name evidence="17" type="ORF">QO002_001651</name>
</gene>
<organism evidence="17 18">
    <name type="scientific">Pararhizobium capsulatum DSM 1112</name>
    <dbReference type="NCBI Taxonomy" id="1121113"/>
    <lineage>
        <taxon>Bacteria</taxon>
        <taxon>Pseudomonadati</taxon>
        <taxon>Pseudomonadota</taxon>
        <taxon>Alphaproteobacteria</taxon>
        <taxon>Hyphomicrobiales</taxon>
        <taxon>Rhizobiaceae</taxon>
        <taxon>Rhizobium/Agrobacterium group</taxon>
        <taxon>Pararhizobium</taxon>
    </lineage>
</organism>
<dbReference type="Pfam" id="PF00989">
    <property type="entry name" value="PAS"/>
    <property type="match status" value="1"/>
</dbReference>
<dbReference type="InterPro" id="IPR050351">
    <property type="entry name" value="BphY/WalK/GraS-like"/>
</dbReference>
<evidence type="ECO:0000256" key="7">
    <source>
        <dbReference type="ARBA" id="ARBA00022741"/>
    </source>
</evidence>
<feature type="transmembrane region" description="Helical" evidence="13">
    <location>
        <begin position="116"/>
        <end position="138"/>
    </location>
</feature>
<feature type="transmembrane region" description="Helical" evidence="13">
    <location>
        <begin position="178"/>
        <end position="196"/>
    </location>
</feature>
<keyword evidence="8" id="KW-0418">Kinase</keyword>
<dbReference type="InterPro" id="IPR001610">
    <property type="entry name" value="PAC"/>
</dbReference>
<dbReference type="InterPro" id="IPR036890">
    <property type="entry name" value="HATPase_C_sf"/>
</dbReference>
<dbReference type="PROSITE" id="PS50109">
    <property type="entry name" value="HIS_KIN"/>
    <property type="match status" value="1"/>
</dbReference>
<dbReference type="PANTHER" id="PTHR42878:SF7">
    <property type="entry name" value="SENSOR HISTIDINE KINASE GLRK"/>
    <property type="match status" value="1"/>
</dbReference>
<evidence type="ECO:0000256" key="9">
    <source>
        <dbReference type="ARBA" id="ARBA00022840"/>
    </source>
</evidence>
<dbReference type="RefSeq" id="WP_307228482.1">
    <property type="nucleotide sequence ID" value="NZ_JAUSVF010000001.1"/>
</dbReference>
<evidence type="ECO:0000256" key="2">
    <source>
        <dbReference type="ARBA" id="ARBA00004141"/>
    </source>
</evidence>
<keyword evidence="18" id="KW-1185">Reference proteome</keyword>
<feature type="transmembrane region" description="Helical" evidence="13">
    <location>
        <begin position="71"/>
        <end position="91"/>
    </location>
</feature>
<dbReference type="InterPro" id="IPR000700">
    <property type="entry name" value="PAS-assoc_C"/>
</dbReference>
<feature type="transmembrane region" description="Helical" evidence="13">
    <location>
        <begin position="145"/>
        <end position="166"/>
    </location>
</feature>
<dbReference type="EMBL" id="JAUSVF010000001">
    <property type="protein sequence ID" value="MDQ0319513.1"/>
    <property type="molecule type" value="Genomic_DNA"/>
</dbReference>
<dbReference type="InterPro" id="IPR004358">
    <property type="entry name" value="Sig_transdc_His_kin-like_C"/>
</dbReference>
<evidence type="ECO:0000313" key="17">
    <source>
        <dbReference type="EMBL" id="MDQ0319513.1"/>
    </source>
</evidence>
<dbReference type="Proteomes" id="UP001230207">
    <property type="component" value="Unassembled WGS sequence"/>
</dbReference>
<evidence type="ECO:0000256" key="6">
    <source>
        <dbReference type="ARBA" id="ARBA00022692"/>
    </source>
</evidence>
<dbReference type="InterPro" id="IPR003661">
    <property type="entry name" value="HisK_dim/P_dom"/>
</dbReference>
<dbReference type="SMART" id="SM00086">
    <property type="entry name" value="PAC"/>
    <property type="match status" value="1"/>
</dbReference>
<feature type="domain" description="PAC" evidence="16">
    <location>
        <begin position="363"/>
        <end position="413"/>
    </location>
</feature>
<protein>
    <recommendedName>
        <fullName evidence="3">histidine kinase</fullName>
        <ecNumber evidence="3">2.7.13.3</ecNumber>
    </recommendedName>
</protein>
<keyword evidence="9" id="KW-0067">ATP-binding</keyword>
<evidence type="ECO:0000313" key="18">
    <source>
        <dbReference type="Proteomes" id="UP001230207"/>
    </source>
</evidence>
<evidence type="ECO:0000259" key="16">
    <source>
        <dbReference type="PROSITE" id="PS50113"/>
    </source>
</evidence>
<dbReference type="SMART" id="SM00388">
    <property type="entry name" value="HisKA"/>
    <property type="match status" value="1"/>
</dbReference>
<evidence type="ECO:0000256" key="1">
    <source>
        <dbReference type="ARBA" id="ARBA00000085"/>
    </source>
</evidence>
<dbReference type="SMART" id="SM00387">
    <property type="entry name" value="HATPase_c"/>
    <property type="match status" value="1"/>
</dbReference>
<dbReference type="InterPro" id="IPR000014">
    <property type="entry name" value="PAS"/>
</dbReference>
<feature type="transmembrane region" description="Helical" evidence="13">
    <location>
        <begin position="208"/>
        <end position="229"/>
    </location>
</feature>
<keyword evidence="7" id="KW-0547">Nucleotide-binding</keyword>
<dbReference type="InterPro" id="IPR003594">
    <property type="entry name" value="HATPase_dom"/>
</dbReference>
<comment type="subcellular location">
    <subcellularLocation>
        <location evidence="2">Membrane</location>
        <topology evidence="2">Multi-pass membrane protein</topology>
    </subcellularLocation>
</comment>
<dbReference type="CDD" id="cd00130">
    <property type="entry name" value="PAS"/>
    <property type="match status" value="1"/>
</dbReference>
<dbReference type="PROSITE" id="PS50113">
    <property type="entry name" value="PAC"/>
    <property type="match status" value="1"/>
</dbReference>
<evidence type="ECO:0000256" key="12">
    <source>
        <dbReference type="ARBA" id="ARBA00023136"/>
    </source>
</evidence>
<dbReference type="SUPFAM" id="SSF55874">
    <property type="entry name" value="ATPase domain of HSP90 chaperone/DNA topoisomerase II/histidine kinase"/>
    <property type="match status" value="1"/>
</dbReference>
<dbReference type="EC" id="2.7.13.3" evidence="3"/>
<accession>A0ABU0BMM7</accession>
<feature type="transmembrane region" description="Helical" evidence="13">
    <location>
        <begin position="12"/>
        <end position="31"/>
    </location>
</feature>
<keyword evidence="12 13" id="KW-0472">Membrane</keyword>
<dbReference type="InterPro" id="IPR036097">
    <property type="entry name" value="HisK_dim/P_sf"/>
</dbReference>
<keyword evidence="5" id="KW-0808">Transferase</keyword>
<evidence type="ECO:0000256" key="13">
    <source>
        <dbReference type="SAM" id="Phobius"/>
    </source>
</evidence>
<evidence type="ECO:0000256" key="5">
    <source>
        <dbReference type="ARBA" id="ARBA00022679"/>
    </source>
</evidence>
<dbReference type="Pfam" id="PF02518">
    <property type="entry name" value="HATPase_c"/>
    <property type="match status" value="1"/>
</dbReference>
<dbReference type="Gene3D" id="1.10.287.130">
    <property type="match status" value="1"/>
</dbReference>
<dbReference type="Gene3D" id="3.30.565.10">
    <property type="entry name" value="Histidine kinase-like ATPase, C-terminal domain"/>
    <property type="match status" value="1"/>
</dbReference>
<dbReference type="InterPro" id="IPR013767">
    <property type="entry name" value="PAS_fold"/>
</dbReference>
<dbReference type="SUPFAM" id="SSF55785">
    <property type="entry name" value="PYP-like sensor domain (PAS domain)"/>
    <property type="match status" value="1"/>
</dbReference>
<dbReference type="NCBIfam" id="TIGR00229">
    <property type="entry name" value="sensory_box"/>
    <property type="match status" value="1"/>
</dbReference>
<evidence type="ECO:0000256" key="10">
    <source>
        <dbReference type="ARBA" id="ARBA00022989"/>
    </source>
</evidence>